<name>A0ABT0U6I9_9BACT</name>
<dbReference type="RefSeq" id="WP_250930172.1">
    <property type="nucleotide sequence ID" value="NZ_JAMQBK010000047.1"/>
</dbReference>
<dbReference type="EMBL" id="JAMQBK010000047">
    <property type="protein sequence ID" value="MCM2372539.1"/>
    <property type="molecule type" value="Genomic_DNA"/>
</dbReference>
<reference evidence="2 3" key="1">
    <citation type="journal article" date="2022" name="Syst. Appl. Microbiol.">
        <title>Rhodopirellula aestuarii sp. nov., a novel member of the genus Rhodopirellula isolated from brackish sediments collected in the Tagus River estuary, Portugal.</title>
        <authorList>
            <person name="Vitorino I.R."/>
            <person name="Klimek D."/>
            <person name="Calusinska M."/>
            <person name="Lobo-da-Cunha A."/>
            <person name="Vasconcelos V."/>
            <person name="Lage O.M."/>
        </authorList>
    </citation>
    <scope>NUCLEOTIDE SEQUENCE [LARGE SCALE GENOMIC DNA]</scope>
    <source>
        <strain evidence="2 3">ICT_H3.1</strain>
    </source>
</reference>
<feature type="compositionally biased region" description="Basic and acidic residues" evidence="1">
    <location>
        <begin position="97"/>
        <end position="112"/>
    </location>
</feature>
<keyword evidence="3" id="KW-1185">Reference proteome</keyword>
<evidence type="ECO:0000313" key="2">
    <source>
        <dbReference type="EMBL" id="MCM2372539.1"/>
    </source>
</evidence>
<sequence length="330" mass="34470">MSINPNFSTNAATTQRLQIASVPYTERATKRSTEQSVESVAKSDVAPSLKQLSTVVASLRDRLVTSVRTGESFPQESIDKTLKQVDKLLGSSNNTDDGPKTDARNGHVKQDSDADVLDLSSVNTRSAEGTTLADIEPAKSLGGKVNVAGTHGGLVYTGENGQIRDGALLTLTGELGSSTILVFKQQSLNTVRDSINAKTADTGITATVTGDNLILVSNPPETGNVEVSVSKGTFQTTQRSSDATTGHHDASGSQNDAHAPLTGAILQASKQAVGGLMELGSEQVQEPSEMTSFDALVVTAETLRNLQSLTGEAVTPLGKSPTGMLLDQYA</sequence>
<organism evidence="2 3">
    <name type="scientific">Aporhodopirellula aestuarii</name>
    <dbReference type="NCBI Taxonomy" id="2950107"/>
    <lineage>
        <taxon>Bacteria</taxon>
        <taxon>Pseudomonadati</taxon>
        <taxon>Planctomycetota</taxon>
        <taxon>Planctomycetia</taxon>
        <taxon>Pirellulales</taxon>
        <taxon>Pirellulaceae</taxon>
        <taxon>Aporhodopirellula</taxon>
    </lineage>
</organism>
<comment type="caution">
    <text evidence="2">The sequence shown here is derived from an EMBL/GenBank/DDBJ whole genome shotgun (WGS) entry which is preliminary data.</text>
</comment>
<accession>A0ABT0U6I9</accession>
<dbReference type="Proteomes" id="UP001202961">
    <property type="component" value="Unassembled WGS sequence"/>
</dbReference>
<evidence type="ECO:0008006" key="4">
    <source>
        <dbReference type="Google" id="ProtNLM"/>
    </source>
</evidence>
<protein>
    <recommendedName>
        <fullName evidence="4">Flagellin</fullName>
    </recommendedName>
</protein>
<feature type="region of interest" description="Disordered" evidence="1">
    <location>
        <begin position="234"/>
        <end position="257"/>
    </location>
</feature>
<gene>
    <name evidence="2" type="ORF">NB063_18165</name>
</gene>
<proteinExistence type="predicted"/>
<feature type="region of interest" description="Disordered" evidence="1">
    <location>
        <begin position="89"/>
        <end position="122"/>
    </location>
</feature>
<evidence type="ECO:0000313" key="3">
    <source>
        <dbReference type="Proteomes" id="UP001202961"/>
    </source>
</evidence>
<feature type="compositionally biased region" description="Polar residues" evidence="1">
    <location>
        <begin position="234"/>
        <end position="244"/>
    </location>
</feature>
<evidence type="ECO:0000256" key="1">
    <source>
        <dbReference type="SAM" id="MobiDB-lite"/>
    </source>
</evidence>